<feature type="non-terminal residue" evidence="2">
    <location>
        <position position="46"/>
    </location>
</feature>
<dbReference type="EMBL" id="AUZY01005628">
    <property type="protein sequence ID" value="EQD57882.1"/>
    <property type="molecule type" value="Genomic_DNA"/>
</dbReference>
<keyword evidence="1" id="KW-0472">Membrane</keyword>
<evidence type="ECO:0000256" key="1">
    <source>
        <dbReference type="SAM" id="Phobius"/>
    </source>
</evidence>
<evidence type="ECO:0000313" key="2">
    <source>
        <dbReference type="EMBL" id="EQD57882.1"/>
    </source>
</evidence>
<sequence>MILPATLSTVNASFTGRDRAIAFAIWGSTISGFAALGPLLGGWLTT</sequence>
<name>T1AKJ8_9ZZZZ</name>
<feature type="transmembrane region" description="Helical" evidence="1">
    <location>
        <begin position="20"/>
        <end position="44"/>
    </location>
</feature>
<proteinExistence type="predicted"/>
<accession>T1AKJ8</accession>
<protein>
    <recommendedName>
        <fullName evidence="3">Major facilitator superfamily MFS_1</fullName>
    </recommendedName>
</protein>
<gene>
    <name evidence="2" type="ORF">B1B_08608</name>
</gene>
<organism evidence="2">
    <name type="scientific">mine drainage metagenome</name>
    <dbReference type="NCBI Taxonomy" id="410659"/>
    <lineage>
        <taxon>unclassified sequences</taxon>
        <taxon>metagenomes</taxon>
        <taxon>ecological metagenomes</taxon>
    </lineage>
</organism>
<evidence type="ECO:0008006" key="3">
    <source>
        <dbReference type="Google" id="ProtNLM"/>
    </source>
</evidence>
<dbReference type="InterPro" id="IPR036259">
    <property type="entry name" value="MFS_trans_sf"/>
</dbReference>
<reference evidence="2" key="1">
    <citation type="submission" date="2013-08" db="EMBL/GenBank/DDBJ databases">
        <authorList>
            <person name="Mendez C."/>
            <person name="Richter M."/>
            <person name="Ferrer M."/>
            <person name="Sanchez J."/>
        </authorList>
    </citation>
    <scope>NUCLEOTIDE SEQUENCE</scope>
</reference>
<keyword evidence="1" id="KW-1133">Transmembrane helix</keyword>
<reference evidence="2" key="2">
    <citation type="journal article" date="2014" name="ISME J.">
        <title>Microbial stratification in low pH oxic and suboxic macroscopic growths along an acid mine drainage.</title>
        <authorList>
            <person name="Mendez-Garcia C."/>
            <person name="Mesa V."/>
            <person name="Sprenger R.R."/>
            <person name="Richter M."/>
            <person name="Diez M.S."/>
            <person name="Solano J."/>
            <person name="Bargiela R."/>
            <person name="Golyshina O.V."/>
            <person name="Manteca A."/>
            <person name="Ramos J.L."/>
            <person name="Gallego J.R."/>
            <person name="Llorente I."/>
            <person name="Martins Dos Santos V.A."/>
            <person name="Jensen O.N."/>
            <person name="Pelaez A.I."/>
            <person name="Sanchez J."/>
            <person name="Ferrer M."/>
        </authorList>
    </citation>
    <scope>NUCLEOTIDE SEQUENCE</scope>
</reference>
<keyword evidence="1" id="KW-0812">Transmembrane</keyword>
<comment type="caution">
    <text evidence="2">The sequence shown here is derived from an EMBL/GenBank/DDBJ whole genome shotgun (WGS) entry which is preliminary data.</text>
</comment>
<dbReference type="AlphaFoldDB" id="T1AKJ8"/>
<dbReference type="Gene3D" id="1.20.1720.10">
    <property type="entry name" value="Multidrug resistance protein D"/>
    <property type="match status" value="1"/>
</dbReference>
<dbReference type="SUPFAM" id="SSF103473">
    <property type="entry name" value="MFS general substrate transporter"/>
    <property type="match status" value="1"/>
</dbReference>